<dbReference type="KEGG" id="cpre:Csp1_01770"/>
<sequence length="279" mass="27945">MADYTDPGTSQKEDPQEDRTGRSEKSTRWATVALSVGLSSLASAVVIGVGAAVMFANADNGQVTVISGDAANAAGVTSKKGANSTTAKRTTSAAATTSRAAGAAGSAGGTGASSGSTGGEPARINGGGVPAPVDDTGSGDGSADTADAAGAEAGVFDDGASDIPPQPSNAELKSQLDSILAADASDDYIASNLEDPAGVQTIRDAGVQMRNYPIFRYEMVDPVVVDGDQMTATIQMSMIGLGSKPPADLYYVARDGRWVLTNESVCLIAQQARVSCSVG</sequence>
<evidence type="ECO:0000256" key="1">
    <source>
        <dbReference type="ARBA" id="ARBA00022729"/>
    </source>
</evidence>
<keyword evidence="4" id="KW-1133">Transmembrane helix</keyword>
<evidence type="ECO:0000256" key="3">
    <source>
        <dbReference type="SAM" id="MobiDB-lite"/>
    </source>
</evidence>
<dbReference type="Proteomes" id="UP000247696">
    <property type="component" value="Chromosome"/>
</dbReference>
<evidence type="ECO:0000256" key="4">
    <source>
        <dbReference type="SAM" id="Phobius"/>
    </source>
</evidence>
<feature type="transmembrane region" description="Helical" evidence="4">
    <location>
        <begin position="29"/>
        <end position="56"/>
    </location>
</feature>
<gene>
    <name evidence="6" type="ORF">Csp1_01770</name>
</gene>
<dbReference type="InterPro" id="IPR058644">
    <property type="entry name" value="Mtb12-like_C"/>
</dbReference>
<proteinExistence type="inferred from homology"/>
<organism evidence="6 7">
    <name type="scientific">Corynebacterium provencense</name>
    <dbReference type="NCBI Taxonomy" id="1737425"/>
    <lineage>
        <taxon>Bacteria</taxon>
        <taxon>Bacillati</taxon>
        <taxon>Actinomycetota</taxon>
        <taxon>Actinomycetes</taxon>
        <taxon>Mycobacteriales</taxon>
        <taxon>Corynebacteriaceae</taxon>
        <taxon>Corynebacterium</taxon>
    </lineage>
</organism>
<accession>A0A2Z3YLL4</accession>
<evidence type="ECO:0000256" key="2">
    <source>
        <dbReference type="ARBA" id="ARBA00093774"/>
    </source>
</evidence>
<keyword evidence="4" id="KW-0812">Transmembrane</keyword>
<feature type="compositionally biased region" description="Low complexity" evidence="3">
    <location>
        <begin position="84"/>
        <end position="104"/>
    </location>
</feature>
<dbReference type="AlphaFoldDB" id="A0A2Z3YLL4"/>
<feature type="compositionally biased region" description="Basic and acidic residues" evidence="3">
    <location>
        <begin position="11"/>
        <end position="27"/>
    </location>
</feature>
<evidence type="ECO:0000313" key="7">
    <source>
        <dbReference type="Proteomes" id="UP000247696"/>
    </source>
</evidence>
<reference evidence="7" key="1">
    <citation type="submission" date="2017-11" db="EMBL/GenBank/DDBJ databases">
        <title>Otitis media/interna in a cat caused by the recently described species Corynebacterium provencense.</title>
        <authorList>
            <person name="Kittl S."/>
            <person name="Brodard I."/>
            <person name="Rychener L."/>
            <person name="Jores J."/>
            <person name="Roosje P."/>
            <person name="Gobeli Brawand S."/>
        </authorList>
    </citation>
    <scope>NUCLEOTIDE SEQUENCE [LARGE SCALE GENOMIC DNA]</scope>
    <source>
        <strain evidence="7">17KM38</strain>
    </source>
</reference>
<feature type="domain" description="Low molecular weight antigen MTB12-like C-terminal" evidence="5">
    <location>
        <begin position="165"/>
        <end position="276"/>
    </location>
</feature>
<comment type="similarity">
    <text evidence="2">Belongs to the MTB12 family.</text>
</comment>
<dbReference type="EMBL" id="CP024988">
    <property type="protein sequence ID" value="AWT25005.1"/>
    <property type="molecule type" value="Genomic_DNA"/>
</dbReference>
<feature type="compositionally biased region" description="Low complexity" evidence="3">
    <location>
        <begin position="133"/>
        <end position="146"/>
    </location>
</feature>
<keyword evidence="4" id="KW-0472">Membrane</keyword>
<dbReference type="RefSeq" id="WP_110480819.1">
    <property type="nucleotide sequence ID" value="NZ_CP024988.1"/>
</dbReference>
<evidence type="ECO:0000313" key="6">
    <source>
        <dbReference type="EMBL" id="AWT25005.1"/>
    </source>
</evidence>
<feature type="compositionally biased region" description="Gly residues" evidence="3">
    <location>
        <begin position="105"/>
        <end position="118"/>
    </location>
</feature>
<keyword evidence="1" id="KW-0732">Signal</keyword>
<dbReference type="Pfam" id="PF26580">
    <property type="entry name" value="Mtb12_C"/>
    <property type="match status" value="1"/>
</dbReference>
<dbReference type="OrthoDB" id="4428191at2"/>
<protein>
    <recommendedName>
        <fullName evidence="5">Low molecular weight antigen MTB12-like C-terminal domain-containing protein</fullName>
    </recommendedName>
</protein>
<feature type="region of interest" description="Disordered" evidence="3">
    <location>
        <begin position="75"/>
        <end position="146"/>
    </location>
</feature>
<keyword evidence="7" id="KW-1185">Reference proteome</keyword>
<name>A0A2Z3YLL4_9CORY</name>
<evidence type="ECO:0000259" key="5">
    <source>
        <dbReference type="Pfam" id="PF26580"/>
    </source>
</evidence>
<feature type="region of interest" description="Disordered" evidence="3">
    <location>
        <begin position="1"/>
        <end position="27"/>
    </location>
</feature>